<evidence type="ECO:0000259" key="4">
    <source>
        <dbReference type="Pfam" id="PF04717"/>
    </source>
</evidence>
<dbReference type="NCBIfam" id="TIGR01646">
    <property type="entry name" value="vgr_GE"/>
    <property type="match status" value="1"/>
</dbReference>
<dbReference type="AlphaFoldDB" id="A0A4R6Y3S2"/>
<dbReference type="Pfam" id="PF13296">
    <property type="entry name" value="T6SS_Vgr"/>
    <property type="match status" value="1"/>
</dbReference>
<dbReference type="NCBIfam" id="TIGR03361">
    <property type="entry name" value="VI_Rhs_Vgr"/>
    <property type="match status" value="1"/>
</dbReference>
<gene>
    <name evidence="7" type="ORF">DFR44_1471</name>
</gene>
<evidence type="ECO:0000256" key="3">
    <source>
        <dbReference type="ARBA" id="ARBA00022525"/>
    </source>
</evidence>
<dbReference type="SUPFAM" id="SSF69255">
    <property type="entry name" value="gp5 N-terminal domain-like"/>
    <property type="match status" value="1"/>
</dbReference>
<feature type="non-terminal residue" evidence="7">
    <location>
        <position position="1"/>
    </location>
</feature>
<feature type="domain" description="Putative type VI secretion system Rhs element associated Vgr" evidence="6">
    <location>
        <begin position="201"/>
        <end position="309"/>
    </location>
</feature>
<dbReference type="InterPro" id="IPR006531">
    <property type="entry name" value="Gp5/Vgr_OB"/>
</dbReference>
<name>A0A4R6Y3S2_9BURK</name>
<dbReference type="InterPro" id="IPR028244">
    <property type="entry name" value="T6SS_Rhs_Vgr_dom"/>
</dbReference>
<evidence type="ECO:0000259" key="5">
    <source>
        <dbReference type="Pfam" id="PF10106"/>
    </source>
</evidence>
<evidence type="ECO:0000313" key="8">
    <source>
        <dbReference type="Proteomes" id="UP000294480"/>
    </source>
</evidence>
<dbReference type="SUPFAM" id="SSF69349">
    <property type="entry name" value="Phage fibre proteins"/>
    <property type="match status" value="1"/>
</dbReference>
<protein>
    <submittedName>
        <fullName evidence="7">Rhs element Vgr protein</fullName>
    </submittedName>
</protein>
<dbReference type="RefSeq" id="WP_133621614.1">
    <property type="nucleotide sequence ID" value="NZ_SNZE01000047.1"/>
</dbReference>
<keyword evidence="3" id="KW-0964">Secreted</keyword>
<dbReference type="Proteomes" id="UP000294480">
    <property type="component" value="Unassembled WGS sequence"/>
</dbReference>
<dbReference type="SUPFAM" id="SSF69279">
    <property type="entry name" value="Phage tail proteins"/>
    <property type="match status" value="1"/>
</dbReference>
<dbReference type="InterPro" id="IPR006533">
    <property type="entry name" value="T6SS_Vgr_RhsGE"/>
</dbReference>
<comment type="similarity">
    <text evidence="2">Belongs to the VgrG protein family.</text>
</comment>
<dbReference type="PANTHER" id="PTHR32305">
    <property type="match status" value="1"/>
</dbReference>
<comment type="caution">
    <text evidence="7">The sequence shown here is derived from an EMBL/GenBank/DDBJ whole genome shotgun (WGS) entry which is preliminary data.</text>
</comment>
<dbReference type="Pfam" id="PF10106">
    <property type="entry name" value="DUF2345"/>
    <property type="match status" value="1"/>
</dbReference>
<dbReference type="Pfam" id="PF04717">
    <property type="entry name" value="Phage_base_V"/>
    <property type="match status" value="1"/>
</dbReference>
<dbReference type="InterPro" id="IPR017847">
    <property type="entry name" value="T6SS_RhsGE_Vgr_subset"/>
</dbReference>
<accession>A0A4R6Y3S2</accession>
<dbReference type="Gene3D" id="2.30.110.50">
    <property type="match status" value="1"/>
</dbReference>
<dbReference type="OrthoDB" id="1907165at2"/>
<evidence type="ECO:0000259" key="6">
    <source>
        <dbReference type="Pfam" id="PF13296"/>
    </source>
</evidence>
<dbReference type="InterPro" id="IPR050708">
    <property type="entry name" value="T6SS_VgrG/RHS"/>
</dbReference>
<feature type="domain" description="DUF2345" evidence="5">
    <location>
        <begin position="340"/>
        <end position="489"/>
    </location>
</feature>
<dbReference type="GO" id="GO:0005576">
    <property type="term" value="C:extracellular region"/>
    <property type="evidence" value="ECO:0007669"/>
    <property type="project" value="UniProtKB-SubCell"/>
</dbReference>
<keyword evidence="8" id="KW-1185">Reference proteome</keyword>
<dbReference type="EMBL" id="SNZE01000047">
    <property type="protein sequence ID" value="TDR27058.1"/>
    <property type="molecule type" value="Genomic_DNA"/>
</dbReference>
<dbReference type="PANTHER" id="PTHR32305:SF15">
    <property type="entry name" value="PROTEIN RHSA-RELATED"/>
    <property type="match status" value="1"/>
</dbReference>
<dbReference type="InterPro" id="IPR037026">
    <property type="entry name" value="Vgr_OB-fold_dom_sf"/>
</dbReference>
<proteinExistence type="inferred from homology"/>
<evidence type="ECO:0000313" key="7">
    <source>
        <dbReference type="EMBL" id="TDR27058.1"/>
    </source>
</evidence>
<sequence length="597" mass="65228">DKAQVYMEAIRQHGHRAIAAGNLRGIQSGHSLFIRNSTHEDANRGWIVLGTTLHATETSQETHSDSKYSIHVEFTLHPDNEQVRPDRRLKKPEARTQTAIVVGPKDKEVWVDQYGRVKVQFHWDRYGASDENSSCWVRVSSPWQGTNFGGIQHPRIGQEVIIDFLSADPDMPFVSGRLSNPDTMPNWELPSQLALSGFKSKEIDGAQNNHLIMDDTPKEVQVQLTSDHQLSQLNLGYITRIPDVKGRADYRGQGFELRSDGWGAIRSAKGMMLSTYTRATGTSHVKDMSEAVGILRNAHNQHKSFAELAIDHKADERTLNDTAHVQIQSQNEQVAGHEGGHDKFPELTEPHLVLASPAGIELATPKSVHVATNEHTAITTGQDLSLSVGKRLGASVARGIGLFTQALGIKLFAAKGKVEIQAQSDSIDIIADKVMKLISAKGGIEISAKKSILLTAGGSYIRIDGTGIEEGTPAVWKAHAAAHGLPGPKDVPAPPHTFNVKPTDMMISRFYSDGEGASQAPYKVKFSDGSVRTGQLSANGRAILTDVPPGPAEVEIGEDQRTLVIKEEMVENPVYGKTLTDEQAIELYKIVFGDNQQ</sequence>
<organism evidence="7 8">
    <name type="scientific">Hydromonas duriensis</name>
    <dbReference type="NCBI Taxonomy" id="1527608"/>
    <lineage>
        <taxon>Bacteria</taxon>
        <taxon>Pseudomonadati</taxon>
        <taxon>Pseudomonadota</taxon>
        <taxon>Betaproteobacteria</taxon>
        <taxon>Burkholderiales</taxon>
        <taxon>Burkholderiaceae</taxon>
        <taxon>Hydromonas</taxon>
    </lineage>
</organism>
<dbReference type="InterPro" id="IPR018769">
    <property type="entry name" value="VgrG2_DUF2345"/>
</dbReference>
<comment type="subcellular location">
    <subcellularLocation>
        <location evidence="1">Secreted</location>
    </subcellularLocation>
</comment>
<dbReference type="Gene3D" id="2.40.50.230">
    <property type="entry name" value="Gp5 N-terminal domain"/>
    <property type="match status" value="1"/>
</dbReference>
<reference evidence="7 8" key="1">
    <citation type="submission" date="2019-03" db="EMBL/GenBank/DDBJ databases">
        <title>Genomic Encyclopedia of Type Strains, Phase IV (KMG-IV): sequencing the most valuable type-strain genomes for metagenomic binning, comparative biology and taxonomic classification.</title>
        <authorList>
            <person name="Goeker M."/>
        </authorList>
    </citation>
    <scope>NUCLEOTIDE SEQUENCE [LARGE SCALE GENOMIC DNA]</scope>
    <source>
        <strain evidence="7 8">DSM 102852</strain>
    </source>
</reference>
<evidence type="ECO:0000256" key="2">
    <source>
        <dbReference type="ARBA" id="ARBA00005558"/>
    </source>
</evidence>
<feature type="domain" description="Gp5/Type VI secretion system Vgr protein OB-fold" evidence="4">
    <location>
        <begin position="112"/>
        <end position="177"/>
    </location>
</feature>
<evidence type="ECO:0000256" key="1">
    <source>
        <dbReference type="ARBA" id="ARBA00004613"/>
    </source>
</evidence>